<evidence type="ECO:0000256" key="1">
    <source>
        <dbReference type="SAM" id="MobiDB-lite"/>
    </source>
</evidence>
<evidence type="ECO:0000256" key="2">
    <source>
        <dbReference type="SAM" id="Phobius"/>
    </source>
</evidence>
<dbReference type="InterPro" id="IPR052901">
    <property type="entry name" value="Bact_TGase-like"/>
</dbReference>
<dbReference type="SUPFAM" id="SSF54001">
    <property type="entry name" value="Cysteine proteinases"/>
    <property type="match status" value="1"/>
</dbReference>
<feature type="transmembrane region" description="Helical" evidence="2">
    <location>
        <begin position="202"/>
        <end position="219"/>
    </location>
</feature>
<protein>
    <recommendedName>
        <fullName evidence="3">Transglutaminase-like domain-containing protein</fullName>
    </recommendedName>
</protein>
<evidence type="ECO:0000313" key="5">
    <source>
        <dbReference type="Proteomes" id="UP000606889"/>
    </source>
</evidence>
<sequence length="816" mass="90258">MRKEKFGANKLLSLVFCLAGLISVTGIFHISFSLPEFPIVLFSATLSCCAFFVLLTVFAGRKRRFILFCFLCFWIVFGFIFWEQIAYGAIAFSRILSPYFIEAMHYESPVIQPFMGNAETACLWFEIYTLVPYALWMAWIVVVRRNTPVALLITIPPVAFAYMLTNTLPGIFMAILLAFWAALLLQARLPKPEKKGIAKSRAMCLALCTAVSLAIFAIFPQESYTPSSTTIAFREQIKDAAADVSYTLAGASGGPIGNREGSTNLDATGSVLLSDSTVLNIYASEPQDIYLRGYAASEYTGHEWIQTGGTSFERSEIEVQPMAYLTGNGTDYFGGNRSQIRIEPARVDSPWLFTPYRFAQIQNTAIQPGWIGDNYLPSEGEDTYTYEIYGAAEQTVVISGSGHSVPQWLVSNMDKNGNRKTGSISFEGYNIGFTSTAAGVLLNEGGDAITKDAMERAYEYFHNPPEDVDTLSLFYPQENTDANYLRYITEEYTQLPDGLREQLLAWWAEKTGTIANGNAPYYSWNGLAGSVAEAVRGSGVYTTTPGQQPQNRDFVEYFLTESNKGYCVHFASATTAMLRALGIPARYVEGYVVQKSDFDSNGQAQVSAKTAHAWAEIWIPDLGWTPVESTPGGDAVPQELLSANIEKGKGGENDAGMQEGIEMRRTEETSAPAETPFPVQISEPEKGGASSTIETDTPASSGKENTAWLSCVIAVVGGVLLLLPVCRRIKWMRSFRQPDSNRAVLCMYAYLCEFSAYGRDVVSREATGVAREARFGARSVSAEKVRFMENEAQAKRRQALSTLKWWKRLLLFWKGL</sequence>
<feature type="domain" description="Transglutaminase-like" evidence="3">
    <location>
        <begin position="559"/>
        <end position="631"/>
    </location>
</feature>
<accession>A0ABR7ED57</accession>
<feature type="transmembrane region" description="Helical" evidence="2">
    <location>
        <begin position="65"/>
        <end position="82"/>
    </location>
</feature>
<feature type="transmembrane region" description="Helical" evidence="2">
    <location>
        <begin position="37"/>
        <end position="58"/>
    </location>
</feature>
<dbReference type="InterPro" id="IPR038765">
    <property type="entry name" value="Papain-like_cys_pep_sf"/>
</dbReference>
<feature type="transmembrane region" description="Helical" evidence="2">
    <location>
        <begin position="123"/>
        <end position="142"/>
    </location>
</feature>
<evidence type="ECO:0000313" key="4">
    <source>
        <dbReference type="EMBL" id="MBC5647717.1"/>
    </source>
</evidence>
<proteinExistence type="predicted"/>
<dbReference type="Proteomes" id="UP000606889">
    <property type="component" value="Unassembled WGS sequence"/>
</dbReference>
<evidence type="ECO:0000259" key="3">
    <source>
        <dbReference type="SMART" id="SM00460"/>
    </source>
</evidence>
<feature type="transmembrane region" description="Helical" evidence="2">
    <location>
        <begin position="171"/>
        <end position="190"/>
    </location>
</feature>
<dbReference type="PANTHER" id="PTHR42736">
    <property type="entry name" value="PROTEIN-GLUTAMINE GAMMA-GLUTAMYLTRANSFERASE"/>
    <property type="match status" value="1"/>
</dbReference>
<comment type="caution">
    <text evidence="4">The sequence shown here is derived from an EMBL/GenBank/DDBJ whole genome shotgun (WGS) entry which is preliminary data.</text>
</comment>
<feature type="transmembrane region" description="Helical" evidence="2">
    <location>
        <begin position="707"/>
        <end position="726"/>
    </location>
</feature>
<dbReference type="SMART" id="SM00460">
    <property type="entry name" value="TGc"/>
    <property type="match status" value="1"/>
</dbReference>
<feature type="region of interest" description="Disordered" evidence="1">
    <location>
        <begin position="666"/>
        <end position="703"/>
    </location>
</feature>
<feature type="transmembrane region" description="Helical" evidence="2">
    <location>
        <begin position="12"/>
        <end position="31"/>
    </location>
</feature>
<dbReference type="Pfam" id="PF01841">
    <property type="entry name" value="Transglut_core"/>
    <property type="match status" value="1"/>
</dbReference>
<reference evidence="4 5" key="1">
    <citation type="submission" date="2020-08" db="EMBL/GenBank/DDBJ databases">
        <title>Genome public.</title>
        <authorList>
            <person name="Liu C."/>
            <person name="Sun Q."/>
        </authorList>
    </citation>
    <scope>NUCLEOTIDE SEQUENCE [LARGE SCALE GENOMIC DNA]</scope>
    <source>
        <strain evidence="4 5">NSJ-35</strain>
    </source>
</reference>
<dbReference type="PANTHER" id="PTHR42736:SF1">
    <property type="entry name" value="PROTEIN-GLUTAMINE GAMMA-GLUTAMYLTRANSFERASE"/>
    <property type="match status" value="1"/>
</dbReference>
<organism evidence="4 5">
    <name type="scientific">Christensenella tenuis</name>
    <dbReference type="NCBI Taxonomy" id="2763033"/>
    <lineage>
        <taxon>Bacteria</taxon>
        <taxon>Bacillati</taxon>
        <taxon>Bacillota</taxon>
        <taxon>Clostridia</taxon>
        <taxon>Christensenellales</taxon>
        <taxon>Christensenellaceae</taxon>
        <taxon>Christensenella</taxon>
    </lineage>
</organism>
<keyword evidence="5" id="KW-1185">Reference proteome</keyword>
<dbReference type="InterPro" id="IPR002931">
    <property type="entry name" value="Transglutaminase-like"/>
</dbReference>
<dbReference type="Pfam" id="PF11992">
    <property type="entry name" value="TgpA_N"/>
    <property type="match status" value="1"/>
</dbReference>
<dbReference type="InterPro" id="IPR021878">
    <property type="entry name" value="TgpA_N"/>
</dbReference>
<keyword evidence="2" id="KW-1133">Transmembrane helix</keyword>
<dbReference type="RefSeq" id="WP_186857235.1">
    <property type="nucleotide sequence ID" value="NZ_JACOON010000002.1"/>
</dbReference>
<dbReference type="EMBL" id="JACOON010000002">
    <property type="protein sequence ID" value="MBC5647717.1"/>
    <property type="molecule type" value="Genomic_DNA"/>
</dbReference>
<feature type="compositionally biased region" description="Polar residues" evidence="1">
    <location>
        <begin position="689"/>
        <end position="703"/>
    </location>
</feature>
<dbReference type="Gene3D" id="3.10.620.30">
    <property type="match status" value="1"/>
</dbReference>
<feature type="transmembrane region" description="Helical" evidence="2">
    <location>
        <begin position="149"/>
        <end position="165"/>
    </location>
</feature>
<name>A0ABR7ED57_9FIRM</name>
<gene>
    <name evidence="4" type="ORF">H8S18_05170</name>
</gene>
<keyword evidence="2" id="KW-0812">Transmembrane</keyword>
<keyword evidence="2" id="KW-0472">Membrane</keyword>